<dbReference type="EMBL" id="FOFN01000001">
    <property type="protein sequence ID" value="SEP95382.1"/>
    <property type="molecule type" value="Genomic_DNA"/>
</dbReference>
<dbReference type="STRING" id="419940.SAMN05421824_0790"/>
<dbReference type="RefSeq" id="WP_092575634.1">
    <property type="nucleotide sequence ID" value="NZ_FOFN01000001.1"/>
</dbReference>
<proteinExistence type="predicted"/>
<protein>
    <recommendedName>
        <fullName evidence="1">DUF4296 domain-containing protein</fullName>
    </recommendedName>
</protein>
<dbReference type="InterPro" id="IPR025381">
    <property type="entry name" value="DUF4296"/>
</dbReference>
<sequence length="168" mass="19486">MQKKLIVLCCFFVVLSSCYKYNKPDKPKNLIPEDEMVHILLDLKLIAAVTGRDKEVLDSAKVDAEGYIYKKYNIDSLQFAKSNTYYTYYMDEYAEIYVKVKDSLSKLKTYYKDILDKEREEKKKADSLKTVKKELKELEIDVEMGTGGHEELENIELIEPVSDNVGQS</sequence>
<name>A0A1H9C2M1_9FLAO</name>
<evidence type="ECO:0000313" key="2">
    <source>
        <dbReference type="EMBL" id="SEP95382.1"/>
    </source>
</evidence>
<reference evidence="2 3" key="1">
    <citation type="submission" date="2016-10" db="EMBL/GenBank/DDBJ databases">
        <authorList>
            <person name="de Groot N.N."/>
        </authorList>
    </citation>
    <scope>NUCLEOTIDE SEQUENCE [LARGE SCALE GENOMIC DNA]</scope>
    <source>
        <strain evidence="2 3">DSM 21035</strain>
    </source>
</reference>
<evidence type="ECO:0000313" key="3">
    <source>
        <dbReference type="Proteomes" id="UP000198999"/>
    </source>
</evidence>
<dbReference type="OrthoDB" id="1525222at2"/>
<dbReference type="PROSITE" id="PS51257">
    <property type="entry name" value="PROKAR_LIPOPROTEIN"/>
    <property type="match status" value="1"/>
</dbReference>
<organism evidence="2 3">
    <name type="scientific">Hyunsoonleella jejuensis</name>
    <dbReference type="NCBI Taxonomy" id="419940"/>
    <lineage>
        <taxon>Bacteria</taxon>
        <taxon>Pseudomonadati</taxon>
        <taxon>Bacteroidota</taxon>
        <taxon>Flavobacteriia</taxon>
        <taxon>Flavobacteriales</taxon>
        <taxon>Flavobacteriaceae</taxon>
    </lineage>
</organism>
<dbReference type="AlphaFoldDB" id="A0A1H9C2M1"/>
<feature type="domain" description="DUF4296" evidence="1">
    <location>
        <begin position="27"/>
        <end position="108"/>
    </location>
</feature>
<accession>A0A1H9C2M1</accession>
<keyword evidence="3" id="KW-1185">Reference proteome</keyword>
<dbReference type="Pfam" id="PF14129">
    <property type="entry name" value="DUF4296"/>
    <property type="match status" value="1"/>
</dbReference>
<gene>
    <name evidence="2" type="ORF">SAMN05421824_0790</name>
</gene>
<evidence type="ECO:0000259" key="1">
    <source>
        <dbReference type="Pfam" id="PF14129"/>
    </source>
</evidence>
<dbReference type="Proteomes" id="UP000198999">
    <property type="component" value="Unassembled WGS sequence"/>
</dbReference>